<dbReference type="PANTHER" id="PTHR42953:SF3">
    <property type="entry name" value="HIGH-AFFINITY ZINC UPTAKE SYSTEM PROTEIN ZNUA"/>
    <property type="match status" value="1"/>
</dbReference>
<comment type="caution">
    <text evidence="5">The sequence shown here is derived from an EMBL/GenBank/DDBJ whole genome shotgun (WGS) entry which is preliminary data.</text>
</comment>
<evidence type="ECO:0000256" key="2">
    <source>
        <dbReference type="ARBA" id="ARBA00022448"/>
    </source>
</evidence>
<dbReference type="InterPro" id="IPR006128">
    <property type="entry name" value="Lipoprotein_PsaA-like"/>
</dbReference>
<comment type="similarity">
    <text evidence="1 4">Belongs to the bacterial solute-binding protein 9 family.</text>
</comment>
<evidence type="ECO:0000256" key="1">
    <source>
        <dbReference type="ARBA" id="ARBA00011028"/>
    </source>
</evidence>
<dbReference type="PANTHER" id="PTHR42953">
    <property type="entry name" value="HIGH-AFFINITY ZINC UPTAKE SYSTEM PROTEIN ZNUA-RELATED"/>
    <property type="match status" value="1"/>
</dbReference>
<proteinExistence type="inferred from homology"/>
<evidence type="ECO:0000256" key="3">
    <source>
        <dbReference type="ARBA" id="ARBA00022729"/>
    </source>
</evidence>
<evidence type="ECO:0000313" key="5">
    <source>
        <dbReference type="EMBL" id="MBD7910672.1"/>
    </source>
</evidence>
<keyword evidence="3" id="KW-0732">Signal</keyword>
<dbReference type="PRINTS" id="PR00690">
    <property type="entry name" value="ADHESNFAMILY"/>
</dbReference>
<dbReference type="PROSITE" id="PS51257">
    <property type="entry name" value="PROKAR_LIPOPROTEIN"/>
    <property type="match status" value="1"/>
</dbReference>
<accession>A0ABR8PR82</accession>
<dbReference type="SUPFAM" id="SSF53807">
    <property type="entry name" value="Helical backbone' metal receptor"/>
    <property type="match status" value="1"/>
</dbReference>
<evidence type="ECO:0000256" key="4">
    <source>
        <dbReference type="RuleBase" id="RU003512"/>
    </source>
</evidence>
<protein>
    <submittedName>
        <fullName evidence="5">Zinc ABC transporter substrate-binding protein</fullName>
    </submittedName>
</protein>
<reference evidence="5 6" key="1">
    <citation type="submission" date="2020-08" db="EMBL/GenBank/DDBJ databases">
        <title>A Genomic Blueprint of the Chicken Gut Microbiome.</title>
        <authorList>
            <person name="Gilroy R."/>
            <person name="Ravi A."/>
            <person name="Getino M."/>
            <person name="Pursley I."/>
            <person name="Horton D.L."/>
            <person name="Alikhan N.-F."/>
            <person name="Baker D."/>
            <person name="Gharbi K."/>
            <person name="Hall N."/>
            <person name="Watson M."/>
            <person name="Adriaenssens E.M."/>
            <person name="Foster-Nyarko E."/>
            <person name="Jarju S."/>
            <person name="Secka A."/>
            <person name="Antonio M."/>
            <person name="Oren A."/>
            <person name="Chaudhuri R."/>
            <person name="La Ragione R.M."/>
            <person name="Hildebrand F."/>
            <person name="Pallen M.J."/>
        </authorList>
    </citation>
    <scope>NUCLEOTIDE SEQUENCE [LARGE SCALE GENOMIC DNA]</scope>
    <source>
        <strain evidence="5 6">Sa3CVN1</strain>
    </source>
</reference>
<organism evidence="5 6">
    <name type="scientific">Clostridium cibarium</name>
    <dbReference type="NCBI Taxonomy" id="2762247"/>
    <lineage>
        <taxon>Bacteria</taxon>
        <taxon>Bacillati</taxon>
        <taxon>Bacillota</taxon>
        <taxon>Clostridia</taxon>
        <taxon>Eubacteriales</taxon>
        <taxon>Clostridiaceae</taxon>
        <taxon>Clostridium</taxon>
    </lineage>
</organism>
<dbReference type="InterPro" id="IPR006127">
    <property type="entry name" value="ZnuA-like"/>
</dbReference>
<keyword evidence="2 4" id="KW-0813">Transport</keyword>
<sequence>MRKFLSKILILMTIPMLFVGCGKSTENDGDKLKVAVSISPLKEFTEIIGGDKVDIYTVVKENMEPHDFDFSPSDKKALSDRKLFIYNGLGMEGWLDQVKEGNKDTKLIDASKNGNIIVDNGVEDPHIWLSLKEATNECNNIKDALIEADPENREYYEGNYNKYKQELDLLFNEYSQKLASIKGKTFVTSHEAFAYLCRDYGLQQKAIKGIFDEEAETTFKDMESLANYCKSENIKIIFSEGSESQKDSDTLAKAINGKVVPIHTLETKVEGKSYIEAMKDNYEKIYAELK</sequence>
<dbReference type="InterPro" id="IPR006129">
    <property type="entry name" value="AdhesinB"/>
</dbReference>
<name>A0ABR8PR82_9CLOT</name>
<dbReference type="EMBL" id="JACSRA010000005">
    <property type="protein sequence ID" value="MBD7910672.1"/>
    <property type="molecule type" value="Genomic_DNA"/>
</dbReference>
<dbReference type="Proteomes" id="UP000627781">
    <property type="component" value="Unassembled WGS sequence"/>
</dbReference>
<dbReference type="Pfam" id="PF01297">
    <property type="entry name" value="ZnuA"/>
    <property type="match status" value="1"/>
</dbReference>
<evidence type="ECO:0000313" key="6">
    <source>
        <dbReference type="Proteomes" id="UP000627781"/>
    </source>
</evidence>
<keyword evidence="6" id="KW-1185">Reference proteome</keyword>
<dbReference type="PRINTS" id="PR00691">
    <property type="entry name" value="ADHESINB"/>
</dbReference>
<dbReference type="Gene3D" id="3.40.50.1980">
    <property type="entry name" value="Nitrogenase molybdenum iron protein domain"/>
    <property type="match status" value="2"/>
</dbReference>
<gene>
    <name evidence="5" type="ORF">H9661_04790</name>
</gene>
<dbReference type="InterPro" id="IPR050492">
    <property type="entry name" value="Bact_metal-bind_prot9"/>
</dbReference>
<dbReference type="RefSeq" id="WP_143315678.1">
    <property type="nucleotide sequence ID" value="NZ_JACSRA010000005.1"/>
</dbReference>